<organism evidence="3 4">
    <name type="scientific">Crepidotus variabilis</name>
    <dbReference type="NCBI Taxonomy" id="179855"/>
    <lineage>
        <taxon>Eukaryota</taxon>
        <taxon>Fungi</taxon>
        <taxon>Dikarya</taxon>
        <taxon>Basidiomycota</taxon>
        <taxon>Agaricomycotina</taxon>
        <taxon>Agaricomycetes</taxon>
        <taxon>Agaricomycetidae</taxon>
        <taxon>Agaricales</taxon>
        <taxon>Agaricineae</taxon>
        <taxon>Crepidotaceae</taxon>
        <taxon>Crepidotus</taxon>
    </lineage>
</organism>
<keyword evidence="2" id="KW-0732">Signal</keyword>
<evidence type="ECO:0000256" key="1">
    <source>
        <dbReference type="SAM" id="Phobius"/>
    </source>
</evidence>
<sequence>MSFAQYIVLLLSKMLHSTNSETSDSISGTSTELQMRQTEIYFFLSSSTIVILDFLENIVADYSLCQHHSIRLPTVVYFASRLFTLALFMQIGVILFKPANGIEHNYVSLFSRLSVYWHLKPLYFWGSSSPSTRTKLAGFLGLALGGAVVFAVVNFNVAGVASGIFDLLIFLAVLWKLGWRVSISRASVMGGMKWTFWVPFKRDRVHRISDRLLEECLIYLLIVIIIKIPQIISVAEERRNPVTIFSLYLDIAISNIMSSKIFRDMKLGLPGLSETPFVSNETSTPSRLEFTLPVSQAIASSQA</sequence>
<dbReference type="Proteomes" id="UP000807306">
    <property type="component" value="Unassembled WGS sequence"/>
</dbReference>
<keyword evidence="1" id="KW-0472">Membrane</keyword>
<dbReference type="EMBL" id="MU157911">
    <property type="protein sequence ID" value="KAF9523752.1"/>
    <property type="molecule type" value="Genomic_DNA"/>
</dbReference>
<feature type="transmembrane region" description="Helical" evidence="1">
    <location>
        <begin position="75"/>
        <end position="96"/>
    </location>
</feature>
<gene>
    <name evidence="3" type="ORF">CPB83DRAFT_657285</name>
</gene>
<feature type="transmembrane region" description="Helical" evidence="1">
    <location>
        <begin position="216"/>
        <end position="235"/>
    </location>
</feature>
<proteinExistence type="predicted"/>
<protein>
    <submittedName>
        <fullName evidence="3">Uncharacterized protein</fullName>
    </submittedName>
</protein>
<dbReference type="AlphaFoldDB" id="A0A9P6E773"/>
<feature type="chain" id="PRO_5040431139" evidence="2">
    <location>
        <begin position="21"/>
        <end position="303"/>
    </location>
</feature>
<feature type="transmembrane region" description="Helical" evidence="1">
    <location>
        <begin position="136"/>
        <end position="153"/>
    </location>
</feature>
<evidence type="ECO:0000313" key="3">
    <source>
        <dbReference type="EMBL" id="KAF9523752.1"/>
    </source>
</evidence>
<evidence type="ECO:0000313" key="4">
    <source>
        <dbReference type="Proteomes" id="UP000807306"/>
    </source>
</evidence>
<feature type="transmembrane region" description="Helical" evidence="1">
    <location>
        <begin position="159"/>
        <end position="179"/>
    </location>
</feature>
<accession>A0A9P6E773</accession>
<feature type="transmembrane region" description="Helical" evidence="1">
    <location>
        <begin position="40"/>
        <end position="60"/>
    </location>
</feature>
<keyword evidence="1" id="KW-1133">Transmembrane helix</keyword>
<evidence type="ECO:0000256" key="2">
    <source>
        <dbReference type="SAM" id="SignalP"/>
    </source>
</evidence>
<feature type="signal peptide" evidence="2">
    <location>
        <begin position="1"/>
        <end position="20"/>
    </location>
</feature>
<keyword evidence="1" id="KW-0812">Transmembrane</keyword>
<name>A0A9P6E773_9AGAR</name>
<dbReference type="OrthoDB" id="3038990at2759"/>
<reference evidence="3" key="1">
    <citation type="submission" date="2020-11" db="EMBL/GenBank/DDBJ databases">
        <authorList>
            <consortium name="DOE Joint Genome Institute"/>
            <person name="Ahrendt S."/>
            <person name="Riley R."/>
            <person name="Andreopoulos W."/>
            <person name="Labutti K."/>
            <person name="Pangilinan J."/>
            <person name="Ruiz-Duenas F.J."/>
            <person name="Barrasa J.M."/>
            <person name="Sanchez-Garcia M."/>
            <person name="Camarero S."/>
            <person name="Miyauchi S."/>
            <person name="Serrano A."/>
            <person name="Linde D."/>
            <person name="Babiker R."/>
            <person name="Drula E."/>
            <person name="Ayuso-Fernandez I."/>
            <person name="Pacheco R."/>
            <person name="Padilla G."/>
            <person name="Ferreira P."/>
            <person name="Barriuso J."/>
            <person name="Kellner H."/>
            <person name="Castanera R."/>
            <person name="Alfaro M."/>
            <person name="Ramirez L."/>
            <person name="Pisabarro A.G."/>
            <person name="Kuo A."/>
            <person name="Tritt A."/>
            <person name="Lipzen A."/>
            <person name="He G."/>
            <person name="Yan M."/>
            <person name="Ng V."/>
            <person name="Cullen D."/>
            <person name="Martin F."/>
            <person name="Rosso M.-N."/>
            <person name="Henrissat B."/>
            <person name="Hibbett D."/>
            <person name="Martinez A.T."/>
            <person name="Grigoriev I.V."/>
        </authorList>
    </citation>
    <scope>NUCLEOTIDE SEQUENCE</scope>
    <source>
        <strain evidence="3">CBS 506.95</strain>
    </source>
</reference>
<keyword evidence="4" id="KW-1185">Reference proteome</keyword>
<comment type="caution">
    <text evidence="3">The sequence shown here is derived from an EMBL/GenBank/DDBJ whole genome shotgun (WGS) entry which is preliminary data.</text>
</comment>